<keyword evidence="2" id="KW-0808">Transferase</keyword>
<dbReference type="PROSITE" id="PS50158">
    <property type="entry name" value="ZF_CCHC"/>
    <property type="match status" value="1"/>
</dbReference>
<evidence type="ECO:0000313" key="15">
    <source>
        <dbReference type="Proteomes" id="UP001374579"/>
    </source>
</evidence>
<evidence type="ECO:0000256" key="3">
    <source>
        <dbReference type="ARBA" id="ARBA00022695"/>
    </source>
</evidence>
<feature type="domain" description="CCHC-type" evidence="10">
    <location>
        <begin position="883"/>
        <end position="898"/>
    </location>
</feature>
<dbReference type="CDD" id="cd01647">
    <property type="entry name" value="RT_LTR"/>
    <property type="match status" value="1"/>
</dbReference>
<feature type="compositionally biased region" description="Basic and acidic residues" evidence="9">
    <location>
        <begin position="30"/>
        <end position="631"/>
    </location>
</feature>
<dbReference type="Pfam" id="PF00078">
    <property type="entry name" value="RVT_1"/>
    <property type="match status" value="1"/>
</dbReference>
<dbReference type="FunFam" id="3.10.20.370:FF:000001">
    <property type="entry name" value="Retrovirus-related Pol polyprotein from transposon 17.6-like protein"/>
    <property type="match status" value="1"/>
</dbReference>
<dbReference type="InterPro" id="IPR001584">
    <property type="entry name" value="Integrase_cat-core"/>
</dbReference>
<dbReference type="GO" id="GO:0006508">
    <property type="term" value="P:proteolysis"/>
    <property type="evidence" value="ECO:0007669"/>
    <property type="project" value="UniProtKB-KW"/>
</dbReference>
<name>A0AAN9AYB2_9CAEN</name>
<evidence type="ECO:0000256" key="4">
    <source>
        <dbReference type="ARBA" id="ARBA00022722"/>
    </source>
</evidence>
<dbReference type="Pfam" id="PF00665">
    <property type="entry name" value="rve"/>
    <property type="match status" value="1"/>
</dbReference>
<evidence type="ECO:0000256" key="7">
    <source>
        <dbReference type="ARBA" id="ARBA00022918"/>
    </source>
</evidence>
<dbReference type="GO" id="GO:0008233">
    <property type="term" value="F:peptidase activity"/>
    <property type="evidence" value="ECO:0007669"/>
    <property type="project" value="UniProtKB-KW"/>
</dbReference>
<feature type="region of interest" description="Disordered" evidence="9">
    <location>
        <begin position="846"/>
        <end position="874"/>
    </location>
</feature>
<keyword evidence="15" id="KW-1185">Reference proteome</keyword>
<evidence type="ECO:0000313" key="14">
    <source>
        <dbReference type="EMBL" id="KAK7095603.1"/>
    </source>
</evidence>
<feature type="domain" description="Reverse transcriptase" evidence="12">
    <location>
        <begin position="1672"/>
        <end position="1846"/>
    </location>
</feature>
<dbReference type="SMART" id="SM00343">
    <property type="entry name" value="ZnF_C2HC"/>
    <property type="match status" value="1"/>
</dbReference>
<dbReference type="InterPro" id="IPR003309">
    <property type="entry name" value="SCAN_dom"/>
</dbReference>
<dbReference type="SUPFAM" id="SSF57756">
    <property type="entry name" value="Retrovirus zinc finger-like domains"/>
    <property type="match status" value="1"/>
</dbReference>
<dbReference type="Gene3D" id="1.10.340.70">
    <property type="match status" value="1"/>
</dbReference>
<dbReference type="GO" id="GO:0003676">
    <property type="term" value="F:nucleic acid binding"/>
    <property type="evidence" value="ECO:0007669"/>
    <property type="project" value="InterPro"/>
</dbReference>
<dbReference type="PROSITE" id="PS50878">
    <property type="entry name" value="RT_POL"/>
    <property type="match status" value="1"/>
</dbReference>
<evidence type="ECO:0008006" key="16">
    <source>
        <dbReference type="Google" id="ProtNLM"/>
    </source>
</evidence>
<evidence type="ECO:0000256" key="8">
    <source>
        <dbReference type="PROSITE-ProRule" id="PRU00047"/>
    </source>
</evidence>
<keyword evidence="1" id="KW-0645">Protease</keyword>
<keyword evidence="7" id="KW-0695">RNA-directed DNA polymerase</keyword>
<dbReference type="SUPFAM" id="SSF47353">
    <property type="entry name" value="Retrovirus capsid dimerization domain-like"/>
    <property type="match status" value="1"/>
</dbReference>
<dbReference type="InterPro" id="IPR043128">
    <property type="entry name" value="Rev_trsase/Diguanyl_cyclase"/>
</dbReference>
<evidence type="ECO:0000259" key="11">
    <source>
        <dbReference type="PROSITE" id="PS50804"/>
    </source>
</evidence>
<keyword evidence="3" id="KW-0548">Nucleotidyltransferase</keyword>
<dbReference type="PANTHER" id="PTHR37984:SF5">
    <property type="entry name" value="PROTEIN NYNRIN-LIKE"/>
    <property type="match status" value="1"/>
</dbReference>
<dbReference type="Proteomes" id="UP001374579">
    <property type="component" value="Unassembled WGS sequence"/>
</dbReference>
<dbReference type="Gene3D" id="3.10.20.370">
    <property type="match status" value="1"/>
</dbReference>
<dbReference type="FunFam" id="3.30.70.270:FF:000020">
    <property type="entry name" value="Transposon Tf2-6 polyprotein-like Protein"/>
    <property type="match status" value="1"/>
</dbReference>
<dbReference type="Gene3D" id="3.30.70.270">
    <property type="match status" value="2"/>
</dbReference>
<dbReference type="GO" id="GO:0004519">
    <property type="term" value="F:endonuclease activity"/>
    <property type="evidence" value="ECO:0007669"/>
    <property type="project" value="UniProtKB-KW"/>
</dbReference>
<dbReference type="InterPro" id="IPR036397">
    <property type="entry name" value="RNaseH_sf"/>
</dbReference>
<evidence type="ECO:0000259" key="13">
    <source>
        <dbReference type="PROSITE" id="PS50994"/>
    </source>
</evidence>
<evidence type="ECO:0000256" key="1">
    <source>
        <dbReference type="ARBA" id="ARBA00022670"/>
    </source>
</evidence>
<evidence type="ECO:0000259" key="12">
    <source>
        <dbReference type="PROSITE" id="PS50878"/>
    </source>
</evidence>
<dbReference type="Gene3D" id="3.30.420.10">
    <property type="entry name" value="Ribonuclease H-like superfamily/Ribonuclease H"/>
    <property type="match status" value="1"/>
</dbReference>
<feature type="domain" description="SCAN box" evidence="11">
    <location>
        <begin position="757"/>
        <end position="822"/>
    </location>
</feature>
<evidence type="ECO:0000256" key="2">
    <source>
        <dbReference type="ARBA" id="ARBA00022679"/>
    </source>
</evidence>
<dbReference type="PROSITE" id="PS50804">
    <property type="entry name" value="SCAN_BOX"/>
    <property type="match status" value="1"/>
</dbReference>
<keyword evidence="8" id="KW-0863">Zinc-finger</keyword>
<proteinExistence type="predicted"/>
<dbReference type="CDD" id="cd09274">
    <property type="entry name" value="RNase_HI_RT_Ty3"/>
    <property type="match status" value="1"/>
</dbReference>
<dbReference type="SUPFAM" id="SSF53098">
    <property type="entry name" value="Ribonuclease H-like"/>
    <property type="match status" value="1"/>
</dbReference>
<accession>A0AAN9AYB2</accession>
<dbReference type="InterPro" id="IPR041373">
    <property type="entry name" value="RT_RNaseH"/>
</dbReference>
<dbReference type="FunFam" id="1.10.340.70:FF:000001">
    <property type="entry name" value="Retrovirus-related Pol polyprotein from transposon gypsy-like Protein"/>
    <property type="match status" value="1"/>
</dbReference>
<evidence type="ECO:0000259" key="10">
    <source>
        <dbReference type="PROSITE" id="PS50158"/>
    </source>
</evidence>
<comment type="caution">
    <text evidence="14">The sequence shown here is derived from an EMBL/GenBank/DDBJ whole genome shotgun (WGS) entry which is preliminary data.</text>
</comment>
<keyword evidence="6" id="KW-0378">Hydrolase</keyword>
<dbReference type="InterPro" id="IPR043502">
    <property type="entry name" value="DNA/RNA_pol_sf"/>
</dbReference>
<evidence type="ECO:0000256" key="6">
    <source>
        <dbReference type="ARBA" id="ARBA00022801"/>
    </source>
</evidence>
<dbReference type="Pfam" id="PF17917">
    <property type="entry name" value="RT_RNaseH"/>
    <property type="match status" value="1"/>
</dbReference>
<dbReference type="SUPFAM" id="SSF56672">
    <property type="entry name" value="DNA/RNA polymerases"/>
    <property type="match status" value="1"/>
</dbReference>
<dbReference type="InterPro" id="IPR000477">
    <property type="entry name" value="RT_dom"/>
</dbReference>
<dbReference type="GO" id="GO:0008270">
    <property type="term" value="F:zinc ion binding"/>
    <property type="evidence" value="ECO:0007669"/>
    <property type="project" value="UniProtKB-KW"/>
</dbReference>
<dbReference type="PROSITE" id="PS50994">
    <property type="entry name" value="INTEGRASE"/>
    <property type="match status" value="1"/>
</dbReference>
<evidence type="ECO:0000256" key="5">
    <source>
        <dbReference type="ARBA" id="ARBA00022759"/>
    </source>
</evidence>
<protein>
    <recommendedName>
        <fullName evidence="16">Reverse transcriptase</fullName>
    </recommendedName>
</protein>
<sequence>MAEFWAKGVELGLKGKQLTEFVQSQTRLQAQREERQAQREERQAQREREERQAQREERQAQREREERQAQREERQAQREREERQAQREERQAQREERQAQREREERQAQREERQAQREERQAQREREERQAQREERQAQREREERQAQREERQAQREERQAQREREERQAQREERQAQREERQAQREREERQAQREERQAQREREERQAQREERQAQREERQAQREREERQAQREERQAQREREEKEAQREERQVQREREERQAQCEERQAQREERQAQREERQAQREERQAQREERPAQREREERQAQREERQAQREREERQAQREERQAQREREERQAQREERQAQREREERQAQREERQAQREERQAQREREERQAQREERQAQREREERQAQREERQAQREREERQAQREERQAQREREEKEAQREERQAQREERQAQREERQAQREERQAQREERQAQREERQAQREERQAQREERQAQREERQAQREERQAQREERQAQREERQAQREERQAQREEKEAQREERQAQREEKEAQREERQAQREERQAQREERQAQREERQAQREERQAQREERQAQREERQAQREEKEAQREERQAQREERQAQREERQAQREREEKEAQREERQMELKRVELKIEMETKRLELQTEMVRVQNEHAAPRQRDNQQQMLHRAPKLPAFADGKDQIDCYLARFERFAESARWQRDDWAIQLNAHLTGAALEVYTRLSNDDARDCDVLKEALLRCYNFTERGYRQRFRECQPLSGETPSQFVERLSSYLQKWVELSGEEQSYESLRDLIVKEQFLNACPKDLATRLEEQKLRGLKDITDASERYLIAHGRTLGTSKSTKPFQKSGNQANQPAKGQTESAPLSNEGQNITCFHCNAKGHRVANCPQKKNNGHVNDKAQEHRRRYYDKSGSNQQACASSVILPRAAEQVATPSDVEECISDGQLLLANGKSISVVASAAVSVSNMPVSKGFVEKQEVTVLRDSGCNGVIVKEDLVPTEKFTGDFKWTLMADSKCVKAPVVKIQIDTPYFTGEVEAVCLKKPLYDLLIGNIGGARRPHDPDVEWRMGSAQPAAEEEDPLPFANEDISELLRDDRATVHRRDQPQVVSAVTTRAQAKKDKTTTPLRVTNSSATAVVDRDQLIQLQEADLTLTKYRSRPVKEMTKGEGTVHFEVKAKILYRVFQHARVNGGKPLRQVLVPQPLRRQVMEVAHDSIMGGHLGVKKTSDRIQAAFYWPGLHADVTRFCRSCDICQKTIPRGRVPKVPLQKMPLIDRPFKRVAIDLIGEIKPPSEAGHRWVLTLVDYATRYPEAVPLKKIDTETVAEALVDIFSRIGVPEEILTDLGTQFVSECMEEVNRLLSIRHLTTTPYHPMCNGLVEKFNATLKSMLKKLCSEQPRQWHRYINALLFAYREVPQESTGFSPFELMYGRTVRGPMQILKELWTKDVDTPEVKNSYQYVFELREKLEETLEIARENLRKSQDSGKHYYDRKAVNRKFTPGNKVLILLRIDHNKLLMQWKGPYEVEAVVGINDYKVNVGKKSKIYHANLLKLYVERPPEAVQVAAMVEEPAELDEFDGEELLELGDLHKKEGVDDVKLGPDLTEDQQKELHDFMGDFTHRFCDVPGSTSLVEHEVHLTSDVPVRSKPYPIPFQARESLKKDIDNMLKMGVIRESSSPYSSPVVVVKKKDGTNRVCIDFRKVNKITVFDPEPMPTATDLFRQLTGSKIFSKIDLSKGYWQIPVREEDIPKTAFATPDGTYECLRMPFGMVNSGATLKRGMRKGMKNVVYYWDDLLVHTETFAEHLETLRELFSRLTKANLTVRPSKCILGTDNVDFIGHSLKEGQKGLLLENVTKILHAPRPETKKQVRSFLGLAGYYREFIPNFAAITAPLSDMTRKGCPNRILWGPAQEKAYQTVRDLMSRDPVLRLPDTAKEFILRTDASDEGIGAMLMQEHGGKPFPVSYASKKLSGAEKNYSTMEKECLAIVWGIKKFELYLQGVKFVLQTDHKPLTYLNSAKFVNNRIMRWVMYLQNFDMRVESIKGSDNVGADFLSRVCE</sequence>
<dbReference type="GO" id="GO:0003964">
    <property type="term" value="F:RNA-directed DNA polymerase activity"/>
    <property type="evidence" value="ECO:0007669"/>
    <property type="project" value="UniProtKB-KW"/>
</dbReference>
<dbReference type="InterPro" id="IPR036875">
    <property type="entry name" value="Znf_CCHC_sf"/>
</dbReference>
<evidence type="ECO:0000256" key="9">
    <source>
        <dbReference type="SAM" id="MobiDB-lite"/>
    </source>
</evidence>
<dbReference type="Pfam" id="PF17921">
    <property type="entry name" value="Integrase_H2C2"/>
    <property type="match status" value="1"/>
</dbReference>
<dbReference type="Gene3D" id="3.10.10.10">
    <property type="entry name" value="HIV Type 1 Reverse Transcriptase, subunit A, domain 1"/>
    <property type="match status" value="1"/>
</dbReference>
<keyword evidence="4" id="KW-0540">Nuclease</keyword>
<dbReference type="GO" id="GO:0015074">
    <property type="term" value="P:DNA integration"/>
    <property type="evidence" value="ECO:0007669"/>
    <property type="project" value="InterPro"/>
</dbReference>
<dbReference type="PANTHER" id="PTHR37984">
    <property type="entry name" value="PROTEIN CBG26694"/>
    <property type="match status" value="1"/>
</dbReference>
<dbReference type="InterPro" id="IPR041588">
    <property type="entry name" value="Integrase_H2C2"/>
</dbReference>
<dbReference type="InterPro" id="IPR012337">
    <property type="entry name" value="RNaseH-like_sf"/>
</dbReference>
<dbReference type="FunFam" id="3.10.10.10:FF:000007">
    <property type="entry name" value="Retrovirus-related Pol polyprotein from transposon 17.6-like Protein"/>
    <property type="match status" value="1"/>
</dbReference>
<feature type="domain" description="Integrase catalytic" evidence="13">
    <location>
        <begin position="1279"/>
        <end position="1438"/>
    </location>
</feature>
<keyword evidence="5" id="KW-0255">Endonuclease</keyword>
<dbReference type="InterPro" id="IPR001878">
    <property type="entry name" value="Znf_CCHC"/>
</dbReference>
<gene>
    <name evidence="14" type="ORF">V1264_004992</name>
</gene>
<feature type="region of interest" description="Disordered" evidence="9">
    <location>
        <begin position="24"/>
        <end position="631"/>
    </location>
</feature>
<keyword evidence="8" id="KW-0479">Metal-binding</keyword>
<organism evidence="14 15">
    <name type="scientific">Littorina saxatilis</name>
    <dbReference type="NCBI Taxonomy" id="31220"/>
    <lineage>
        <taxon>Eukaryota</taxon>
        <taxon>Metazoa</taxon>
        <taxon>Spiralia</taxon>
        <taxon>Lophotrochozoa</taxon>
        <taxon>Mollusca</taxon>
        <taxon>Gastropoda</taxon>
        <taxon>Caenogastropoda</taxon>
        <taxon>Littorinimorpha</taxon>
        <taxon>Littorinoidea</taxon>
        <taxon>Littorinidae</taxon>
        <taxon>Littorina</taxon>
    </lineage>
</organism>
<keyword evidence="8" id="KW-0862">Zinc</keyword>
<dbReference type="InterPro" id="IPR050951">
    <property type="entry name" value="Retrovirus_Pol_polyprotein"/>
</dbReference>
<reference evidence="14 15" key="1">
    <citation type="submission" date="2024-02" db="EMBL/GenBank/DDBJ databases">
        <title>Chromosome-scale genome assembly of the rough periwinkle Littorina saxatilis.</title>
        <authorList>
            <person name="De Jode A."/>
            <person name="Faria R."/>
            <person name="Formenti G."/>
            <person name="Sims Y."/>
            <person name="Smith T.P."/>
            <person name="Tracey A."/>
            <person name="Wood J.M.D."/>
            <person name="Zagrodzka Z.B."/>
            <person name="Johannesson K."/>
            <person name="Butlin R.K."/>
            <person name="Leder E.H."/>
        </authorList>
    </citation>
    <scope>NUCLEOTIDE SEQUENCE [LARGE SCALE GENOMIC DNA]</scope>
    <source>
        <strain evidence="14">Snail1</strain>
        <tissue evidence="14">Muscle</tissue>
    </source>
</reference>
<dbReference type="EMBL" id="JBAMIC010000014">
    <property type="protein sequence ID" value="KAK7095603.1"/>
    <property type="molecule type" value="Genomic_DNA"/>
</dbReference>
<dbReference type="FunFam" id="3.30.420.10:FF:000032">
    <property type="entry name" value="Retrovirus-related Pol polyprotein from transposon 297-like Protein"/>
    <property type="match status" value="1"/>
</dbReference>